<gene>
    <name evidence="4" type="primary">LOC131801808</name>
</gene>
<feature type="compositionally biased region" description="Low complexity" evidence="1">
    <location>
        <begin position="482"/>
        <end position="504"/>
    </location>
</feature>
<dbReference type="GeneID" id="131801808"/>
<evidence type="ECO:0000313" key="4">
    <source>
        <dbReference type="RefSeq" id="XP_058976757.1"/>
    </source>
</evidence>
<dbReference type="PROSITE" id="PS50175">
    <property type="entry name" value="ASP_PROT_RETROV"/>
    <property type="match status" value="1"/>
</dbReference>
<keyword evidence="3" id="KW-1185">Reference proteome</keyword>
<dbReference type="PANTHER" id="PTHR47331">
    <property type="entry name" value="PHD-TYPE DOMAIN-CONTAINING PROTEIN"/>
    <property type="match status" value="1"/>
</dbReference>
<proteinExistence type="predicted"/>
<dbReference type="InterPro" id="IPR001995">
    <property type="entry name" value="Peptidase_A2_cat"/>
</dbReference>
<dbReference type="Proteomes" id="UP001652621">
    <property type="component" value="Unplaced"/>
</dbReference>
<protein>
    <submittedName>
        <fullName evidence="4">Uncharacterized protein LOC131801808</fullName>
    </submittedName>
</protein>
<accession>A0ABM3UT99</accession>
<name>A0ABM3UT99_MUSDO</name>
<evidence type="ECO:0000256" key="1">
    <source>
        <dbReference type="SAM" id="MobiDB-lite"/>
    </source>
</evidence>
<dbReference type="PANTHER" id="PTHR47331:SF1">
    <property type="entry name" value="GAG-LIKE PROTEIN"/>
    <property type="match status" value="1"/>
</dbReference>
<dbReference type="InterPro" id="IPR005312">
    <property type="entry name" value="DUF1759"/>
</dbReference>
<evidence type="ECO:0000259" key="2">
    <source>
        <dbReference type="PROSITE" id="PS50175"/>
    </source>
</evidence>
<feature type="domain" description="Peptidase A2" evidence="2">
    <location>
        <begin position="545"/>
        <end position="629"/>
    </location>
</feature>
<feature type="region of interest" description="Disordered" evidence="1">
    <location>
        <begin position="479"/>
        <end position="505"/>
    </location>
</feature>
<evidence type="ECO:0000313" key="3">
    <source>
        <dbReference type="Proteomes" id="UP001652621"/>
    </source>
</evidence>
<sequence length="696" mass="77703">MPLTPIDMFIRASDALVKFNASFESMSDEELDFQYLKSQMNGLENLWERVQEKFEKGCDFMMTSVETSKEEIDAVDQKYHASFQLYLRCQAAINRKLDQFKRTRSSSINSSVSGSVASLLETPGETLQKSPNPIMPKTSVETRTQLNVSNQASLENPSQIQTPLTSIVGNSSASFRTLDYVSNSDVVHNLALPPCDTDVFEGDFHSWPTFRDLFTAVYINNARLSDIERLCHLVRKTTGEAREIVSKFPLTNRSFAPAWKALIETYDNPRLLVHNQLKVLFDIPVLYSETSSGLKTIQRGINGFLTSMAIYDVKTEKWDPFIVFLCLQRLPKITQTLWEQSVKDKSSLSSWKDLDAFLTERIRTLMCLHDMRGTDQSKRFCNRQVQAHHSHINVLGSPSSPRASKSLNCVICRNQRHKLYDCPRFKSLKSGDRYKVMKRHHLCINCLRYGHEIKKCDSKRRCSKCNKAHHTLLHREDFTLGNSTPTSTVTSNVPQNSSSSPSSSGNCATSTGCIPRQVFHTAQNKSVLLGMAVVNIVHQGVLYPARALIDPASESSFISERLQNRLKLPASPAKAVVSGVSGSLSATANKSCRIQISSPLDNSPTLETSVLVLPTISENLPSFVTNSDLRPQIPDLRLADVNLFEPRPVDLLLGADIYPNIVLDGCRSILSGALLAQNSVFGWLVTGPIPAAQDHQ</sequence>
<organism evidence="3 4">
    <name type="scientific">Musca domestica</name>
    <name type="common">House fly</name>
    <dbReference type="NCBI Taxonomy" id="7370"/>
    <lineage>
        <taxon>Eukaryota</taxon>
        <taxon>Metazoa</taxon>
        <taxon>Ecdysozoa</taxon>
        <taxon>Arthropoda</taxon>
        <taxon>Hexapoda</taxon>
        <taxon>Insecta</taxon>
        <taxon>Pterygota</taxon>
        <taxon>Neoptera</taxon>
        <taxon>Endopterygota</taxon>
        <taxon>Diptera</taxon>
        <taxon>Brachycera</taxon>
        <taxon>Muscomorpha</taxon>
        <taxon>Muscoidea</taxon>
        <taxon>Muscidae</taxon>
        <taxon>Musca</taxon>
    </lineage>
</organism>
<dbReference type="Pfam" id="PF03564">
    <property type="entry name" value="DUF1759"/>
    <property type="match status" value="1"/>
</dbReference>
<dbReference type="RefSeq" id="XP_058976757.1">
    <property type="nucleotide sequence ID" value="XM_059120774.1"/>
</dbReference>
<reference evidence="4" key="1">
    <citation type="submission" date="2025-08" db="UniProtKB">
        <authorList>
            <consortium name="RefSeq"/>
        </authorList>
    </citation>
    <scope>IDENTIFICATION</scope>
    <source>
        <strain evidence="4">Aabys</strain>
        <tissue evidence="4">Whole body</tissue>
    </source>
</reference>